<evidence type="ECO:0000256" key="1">
    <source>
        <dbReference type="SAM" id="MobiDB-lite"/>
    </source>
</evidence>
<keyword evidence="3" id="KW-1185">Reference proteome</keyword>
<feature type="compositionally biased region" description="Basic residues" evidence="1">
    <location>
        <begin position="51"/>
        <end position="67"/>
    </location>
</feature>
<reference evidence="2" key="2">
    <citation type="submission" date="2020-11" db="EMBL/GenBank/DDBJ databases">
        <authorList>
            <person name="McCartney M.A."/>
            <person name="Auch B."/>
            <person name="Kono T."/>
            <person name="Mallez S."/>
            <person name="Becker A."/>
            <person name="Gohl D.M."/>
            <person name="Silverstein K.A.T."/>
            <person name="Koren S."/>
            <person name="Bechman K.B."/>
            <person name="Herman A."/>
            <person name="Abrahante J.E."/>
            <person name="Garbe J."/>
        </authorList>
    </citation>
    <scope>NUCLEOTIDE SEQUENCE</scope>
    <source>
        <strain evidence="2">Duluth1</strain>
        <tissue evidence="2">Whole animal</tissue>
    </source>
</reference>
<gene>
    <name evidence="2" type="ORF">DPMN_001162</name>
</gene>
<dbReference type="AlphaFoldDB" id="A0A9D4MKG0"/>
<evidence type="ECO:0000313" key="2">
    <source>
        <dbReference type="EMBL" id="KAH3877299.1"/>
    </source>
</evidence>
<name>A0A9D4MKG0_DREPO</name>
<accession>A0A9D4MKG0</accession>
<reference evidence="2" key="1">
    <citation type="journal article" date="2019" name="bioRxiv">
        <title>The Genome of the Zebra Mussel, Dreissena polymorpha: A Resource for Invasive Species Research.</title>
        <authorList>
            <person name="McCartney M.A."/>
            <person name="Auch B."/>
            <person name="Kono T."/>
            <person name="Mallez S."/>
            <person name="Zhang Y."/>
            <person name="Obille A."/>
            <person name="Becker A."/>
            <person name="Abrahante J.E."/>
            <person name="Garbe J."/>
            <person name="Badalamenti J.P."/>
            <person name="Herman A."/>
            <person name="Mangelson H."/>
            <person name="Liachko I."/>
            <person name="Sullivan S."/>
            <person name="Sone E.D."/>
            <person name="Koren S."/>
            <person name="Silverstein K.A.T."/>
            <person name="Beckman K.B."/>
            <person name="Gohl D.M."/>
        </authorList>
    </citation>
    <scope>NUCLEOTIDE SEQUENCE</scope>
    <source>
        <strain evidence="2">Duluth1</strain>
        <tissue evidence="2">Whole animal</tissue>
    </source>
</reference>
<dbReference type="Proteomes" id="UP000828390">
    <property type="component" value="Unassembled WGS sequence"/>
</dbReference>
<evidence type="ECO:0000313" key="3">
    <source>
        <dbReference type="Proteomes" id="UP000828390"/>
    </source>
</evidence>
<sequence>MSLQNRDESLSVATHNTAVGFSPYFQYPHVAERSDTHTGEGSVGGGWHMHSPIHFHARHGSRQRGMA</sequence>
<proteinExistence type="predicted"/>
<organism evidence="2 3">
    <name type="scientific">Dreissena polymorpha</name>
    <name type="common">Zebra mussel</name>
    <name type="synonym">Mytilus polymorpha</name>
    <dbReference type="NCBI Taxonomy" id="45954"/>
    <lineage>
        <taxon>Eukaryota</taxon>
        <taxon>Metazoa</taxon>
        <taxon>Spiralia</taxon>
        <taxon>Lophotrochozoa</taxon>
        <taxon>Mollusca</taxon>
        <taxon>Bivalvia</taxon>
        <taxon>Autobranchia</taxon>
        <taxon>Heteroconchia</taxon>
        <taxon>Euheterodonta</taxon>
        <taxon>Imparidentia</taxon>
        <taxon>Neoheterodontei</taxon>
        <taxon>Myida</taxon>
        <taxon>Dreissenoidea</taxon>
        <taxon>Dreissenidae</taxon>
        <taxon>Dreissena</taxon>
    </lineage>
</organism>
<feature type="region of interest" description="Disordered" evidence="1">
    <location>
        <begin position="33"/>
        <end position="67"/>
    </location>
</feature>
<comment type="caution">
    <text evidence="2">The sequence shown here is derived from an EMBL/GenBank/DDBJ whole genome shotgun (WGS) entry which is preliminary data.</text>
</comment>
<dbReference type="EMBL" id="JAIWYP010000001">
    <property type="protein sequence ID" value="KAH3877299.1"/>
    <property type="molecule type" value="Genomic_DNA"/>
</dbReference>
<protein>
    <submittedName>
        <fullName evidence="2">Uncharacterized protein</fullName>
    </submittedName>
</protein>